<keyword evidence="5" id="KW-1185">Reference proteome</keyword>
<evidence type="ECO:0000256" key="2">
    <source>
        <dbReference type="SAM" id="MobiDB-lite"/>
    </source>
</evidence>
<reference evidence="4 5" key="1">
    <citation type="submission" date="2019-07" db="EMBL/GenBank/DDBJ databases">
        <title>Genomic Encyclopedia of Archaeal and Bacterial Type Strains, Phase II (KMG-II): from individual species to whole genera.</title>
        <authorList>
            <person name="Goeker M."/>
        </authorList>
    </citation>
    <scope>NUCLEOTIDE SEQUENCE [LARGE SCALE GENOMIC DNA]</scope>
    <source>
        <strain evidence="4 5">ATCC BAA-1139</strain>
    </source>
</reference>
<feature type="domain" description="Methyl-accepting transducer" evidence="3">
    <location>
        <begin position="302"/>
        <end position="534"/>
    </location>
</feature>
<dbReference type="Proteomes" id="UP000319449">
    <property type="component" value="Unassembled WGS sequence"/>
</dbReference>
<protein>
    <recommendedName>
        <fullName evidence="3">Methyl-accepting transducer domain-containing protein</fullName>
    </recommendedName>
</protein>
<gene>
    <name evidence="4" type="ORF">JN12_01165</name>
</gene>
<dbReference type="SUPFAM" id="SSF58104">
    <property type="entry name" value="Methyl-accepting chemotaxis protein (MCP) signaling domain"/>
    <property type="match status" value="2"/>
</dbReference>
<dbReference type="InterPro" id="IPR004089">
    <property type="entry name" value="MCPsignal_dom"/>
</dbReference>
<evidence type="ECO:0000259" key="3">
    <source>
        <dbReference type="PROSITE" id="PS50111"/>
    </source>
</evidence>
<dbReference type="GO" id="GO:0016020">
    <property type="term" value="C:membrane"/>
    <property type="evidence" value="ECO:0007669"/>
    <property type="project" value="InterPro"/>
</dbReference>
<dbReference type="RefSeq" id="WP_145019607.1">
    <property type="nucleotide sequence ID" value="NZ_VLLN01000005.1"/>
</dbReference>
<dbReference type="AlphaFoldDB" id="A0A562W847"/>
<accession>A0A562W847</accession>
<dbReference type="EMBL" id="VLLN01000005">
    <property type="protein sequence ID" value="TWJ26459.1"/>
    <property type="molecule type" value="Genomic_DNA"/>
</dbReference>
<name>A0A562W847_9BACT</name>
<evidence type="ECO:0000256" key="1">
    <source>
        <dbReference type="PROSITE-ProRule" id="PRU00284"/>
    </source>
</evidence>
<proteinExistence type="predicted"/>
<evidence type="ECO:0000313" key="4">
    <source>
        <dbReference type="EMBL" id="TWJ26459.1"/>
    </source>
</evidence>
<organism evidence="4 5">
    <name type="scientific">Geobacter argillaceus</name>
    <dbReference type="NCBI Taxonomy" id="345631"/>
    <lineage>
        <taxon>Bacteria</taxon>
        <taxon>Pseudomonadati</taxon>
        <taxon>Thermodesulfobacteriota</taxon>
        <taxon>Desulfuromonadia</taxon>
        <taxon>Geobacterales</taxon>
        <taxon>Geobacteraceae</taxon>
        <taxon>Geobacter</taxon>
    </lineage>
</organism>
<dbReference type="OrthoDB" id="9816265at2"/>
<feature type="region of interest" description="Disordered" evidence="2">
    <location>
        <begin position="596"/>
        <end position="616"/>
    </location>
</feature>
<dbReference type="GO" id="GO:0007165">
    <property type="term" value="P:signal transduction"/>
    <property type="evidence" value="ECO:0007669"/>
    <property type="project" value="UniProtKB-KW"/>
</dbReference>
<comment type="caution">
    <text evidence="4">The sequence shown here is derived from an EMBL/GenBank/DDBJ whole genome shotgun (WGS) entry which is preliminary data.</text>
</comment>
<dbReference type="PROSITE" id="PS50111">
    <property type="entry name" value="CHEMOTAXIS_TRANSDUC_2"/>
    <property type="match status" value="1"/>
</dbReference>
<keyword evidence="1" id="KW-0807">Transducer</keyword>
<dbReference type="Gene3D" id="1.10.287.950">
    <property type="entry name" value="Methyl-accepting chemotaxis protein"/>
    <property type="match status" value="2"/>
</dbReference>
<evidence type="ECO:0000313" key="5">
    <source>
        <dbReference type="Proteomes" id="UP000319449"/>
    </source>
</evidence>
<sequence length="616" mass="66365">MFEHSTESRHNNFQNNNAFGDWQEILGSQARSLGAVAVASEREFLALGGRFQGLWGQARGVTTQSDQMVRVVSGEKITATMTTINNIVSRLGLYLSNLQREMDEISGDFREIISMLENAKAPLVGFGKINKVLRMLGISTKIESSRLGGNAAGFETLANDVARLSVDVVSKSETITGQLNSLEGLIGETLERVRGVEAHQHAQVHATLQRVRESLETLETVNSQRGEAAAVISAISAEMEQNLGEIVTFMQFHDIVRQQLEHVQEAFDELSAAIDRMDDLSQQARHNLAVEIGDICELQMAQLKNSDNELEHAIGTITKSLESISTKGGGLAGEVRKMAGVSDQTDQTFFSTMEKELAGVTTVLAESARENGRLISAMGTVIGTIGEIITFVRDIETIGTEIELIALNAQIKAVRVGSEGAALGVLAEAIQRLSLDTMEQTASVSRPLQAITAVTERLQGRVANDSASIDRDVKGMLDELTISLQEICAVQNEVFELVASIDGTVDSLQGEIVEGIRGIAAHEELSQAIADSLQAAEQVCTASRREFPPPVGQPAAERLKVLAARYTMHSERKVHEVVTRTERGAAAFDKAVPFGGSPAGDQAASADSLGDNVELF</sequence>